<accession>A0AAE4FWW1</accession>
<dbReference type="EMBL" id="JAVMIP010000030">
    <property type="protein sequence ID" value="MDS3862450.1"/>
    <property type="molecule type" value="Genomic_DNA"/>
</dbReference>
<name>A0AAE4FWW1_9CYAN</name>
<feature type="domain" description="VOC" evidence="1">
    <location>
        <begin position="6"/>
        <end position="131"/>
    </location>
</feature>
<dbReference type="PANTHER" id="PTHR33993:SF2">
    <property type="entry name" value="VOC DOMAIN-CONTAINING PROTEIN"/>
    <property type="match status" value="1"/>
</dbReference>
<sequence>MIQSNPVVHFEIYVADMERAKAFYEAVFETKLENMPNPTPEVEMDMWFFPMDKETGMSKYGAGGMLVKMDGFSPGSGGTVVYFACEDCAVQASRAVQHGGSVAQDKTAIGEHGFCALVRDTEGNLIGLHSMK</sequence>
<evidence type="ECO:0000313" key="2">
    <source>
        <dbReference type="EMBL" id="MDS3862450.1"/>
    </source>
</evidence>
<dbReference type="PROSITE" id="PS51819">
    <property type="entry name" value="VOC"/>
    <property type="match status" value="1"/>
</dbReference>
<protein>
    <submittedName>
        <fullName evidence="2">VOC family protein</fullName>
    </submittedName>
</protein>
<dbReference type="CDD" id="cd07247">
    <property type="entry name" value="SgaA_N_like"/>
    <property type="match status" value="1"/>
</dbReference>
<proteinExistence type="predicted"/>
<dbReference type="InterPro" id="IPR004360">
    <property type="entry name" value="Glyas_Fos-R_dOase_dom"/>
</dbReference>
<dbReference type="Gene3D" id="3.10.180.10">
    <property type="entry name" value="2,3-Dihydroxybiphenyl 1,2-Dioxygenase, domain 1"/>
    <property type="match status" value="1"/>
</dbReference>
<dbReference type="Pfam" id="PF00903">
    <property type="entry name" value="Glyoxalase"/>
    <property type="match status" value="1"/>
</dbReference>
<comment type="caution">
    <text evidence="2">The sequence shown here is derived from an EMBL/GenBank/DDBJ whole genome shotgun (WGS) entry which is preliminary data.</text>
</comment>
<gene>
    <name evidence="2" type="ORF">RIF25_16765</name>
</gene>
<keyword evidence="3" id="KW-1185">Reference proteome</keyword>
<dbReference type="InterPro" id="IPR029068">
    <property type="entry name" value="Glyas_Bleomycin-R_OHBP_Dase"/>
</dbReference>
<dbReference type="SUPFAM" id="SSF54593">
    <property type="entry name" value="Glyoxalase/Bleomycin resistance protein/Dihydroxybiphenyl dioxygenase"/>
    <property type="match status" value="1"/>
</dbReference>
<evidence type="ECO:0000259" key="1">
    <source>
        <dbReference type="PROSITE" id="PS51819"/>
    </source>
</evidence>
<dbReference type="AlphaFoldDB" id="A0AAE4FWW1"/>
<dbReference type="InterPro" id="IPR037523">
    <property type="entry name" value="VOC_core"/>
</dbReference>
<dbReference type="PANTHER" id="PTHR33993">
    <property type="entry name" value="GLYOXALASE-RELATED"/>
    <property type="match status" value="1"/>
</dbReference>
<evidence type="ECO:0000313" key="3">
    <source>
        <dbReference type="Proteomes" id="UP001268256"/>
    </source>
</evidence>
<dbReference type="InterPro" id="IPR052164">
    <property type="entry name" value="Anthracycline_SecMetBiosynth"/>
</dbReference>
<dbReference type="Proteomes" id="UP001268256">
    <property type="component" value="Unassembled WGS sequence"/>
</dbReference>
<reference evidence="3" key="1">
    <citation type="submission" date="2023-07" db="EMBL/GenBank/DDBJ databases">
        <authorList>
            <person name="Luz R."/>
            <person name="Cordeiro R."/>
            <person name="Fonseca A."/>
            <person name="Goncalves V."/>
        </authorList>
    </citation>
    <scope>NUCLEOTIDE SEQUENCE [LARGE SCALE GENOMIC DNA]</scope>
    <source>
        <strain evidence="3">BACA0444</strain>
    </source>
</reference>
<organism evidence="2 3">
    <name type="scientific">Pseudocalidococcus azoricus BACA0444</name>
    <dbReference type="NCBI Taxonomy" id="2918990"/>
    <lineage>
        <taxon>Bacteria</taxon>
        <taxon>Bacillati</taxon>
        <taxon>Cyanobacteriota</taxon>
        <taxon>Cyanophyceae</taxon>
        <taxon>Acaryochloridales</taxon>
        <taxon>Thermosynechococcaceae</taxon>
        <taxon>Pseudocalidococcus</taxon>
        <taxon>Pseudocalidococcus azoricus</taxon>
    </lineage>
</organism>